<organism evidence="12 13">
    <name type="scientific">Linderina pennispora</name>
    <dbReference type="NCBI Taxonomy" id="61395"/>
    <lineage>
        <taxon>Eukaryota</taxon>
        <taxon>Fungi</taxon>
        <taxon>Fungi incertae sedis</taxon>
        <taxon>Zoopagomycota</taxon>
        <taxon>Kickxellomycotina</taxon>
        <taxon>Kickxellomycetes</taxon>
        <taxon>Kickxellales</taxon>
        <taxon>Kickxellaceae</taxon>
        <taxon>Linderina</taxon>
    </lineage>
</organism>
<proteinExistence type="inferred from homology"/>
<dbReference type="RefSeq" id="XP_040740759.1">
    <property type="nucleotide sequence ID" value="XM_040890608.1"/>
</dbReference>
<keyword evidence="4" id="KW-0677">Repeat</keyword>
<keyword evidence="2 10" id="KW-0813">Transport</keyword>
<keyword evidence="7" id="KW-0496">Mitochondrion</keyword>
<dbReference type="Proteomes" id="UP000193922">
    <property type="component" value="Unassembled WGS sequence"/>
</dbReference>
<dbReference type="InterPro" id="IPR049562">
    <property type="entry name" value="SLC25A33/36-like"/>
</dbReference>
<keyword evidence="5" id="KW-0999">Mitochondrion inner membrane</keyword>
<protein>
    <submittedName>
        <fullName evidence="12">Mitochondrial carrier</fullName>
    </submittedName>
</protein>
<keyword evidence="13" id="KW-1185">Reference proteome</keyword>
<evidence type="ECO:0000256" key="9">
    <source>
        <dbReference type="PROSITE-ProRule" id="PRU00282"/>
    </source>
</evidence>
<evidence type="ECO:0000256" key="11">
    <source>
        <dbReference type="SAM" id="Phobius"/>
    </source>
</evidence>
<feature type="transmembrane region" description="Helical" evidence="11">
    <location>
        <begin position="137"/>
        <end position="158"/>
    </location>
</feature>
<keyword evidence="3 9" id="KW-0812">Transmembrane</keyword>
<feature type="repeat" description="Solcar" evidence="9">
    <location>
        <begin position="26"/>
        <end position="125"/>
    </location>
</feature>
<name>A0A1Y1VZV7_9FUNG</name>
<evidence type="ECO:0000256" key="6">
    <source>
        <dbReference type="ARBA" id="ARBA00022989"/>
    </source>
</evidence>
<dbReference type="SUPFAM" id="SSF103506">
    <property type="entry name" value="Mitochondrial carrier"/>
    <property type="match status" value="1"/>
</dbReference>
<accession>A0A1Y1VZV7</accession>
<dbReference type="InterPro" id="IPR023395">
    <property type="entry name" value="MCP_dom_sf"/>
</dbReference>
<dbReference type="Gene3D" id="1.50.40.10">
    <property type="entry name" value="Mitochondrial carrier domain"/>
    <property type="match status" value="2"/>
</dbReference>
<evidence type="ECO:0000313" key="12">
    <source>
        <dbReference type="EMBL" id="ORX66800.1"/>
    </source>
</evidence>
<dbReference type="PANTHER" id="PTHR45829">
    <property type="entry name" value="MITOCHONDRIAL CARRIER PROTEIN RIM2"/>
    <property type="match status" value="1"/>
</dbReference>
<gene>
    <name evidence="12" type="ORF">DL89DRAFT_295173</name>
</gene>
<evidence type="ECO:0000256" key="7">
    <source>
        <dbReference type="ARBA" id="ARBA00023128"/>
    </source>
</evidence>
<evidence type="ECO:0000256" key="10">
    <source>
        <dbReference type="RuleBase" id="RU000488"/>
    </source>
</evidence>
<dbReference type="PROSITE" id="PS50920">
    <property type="entry name" value="SOLCAR"/>
    <property type="match status" value="3"/>
</dbReference>
<dbReference type="AlphaFoldDB" id="A0A1Y1VZV7"/>
<dbReference type="InterPro" id="IPR018108">
    <property type="entry name" value="MCP_transmembrane"/>
</dbReference>
<comment type="caution">
    <text evidence="12">The sequence shown here is derived from an EMBL/GenBank/DDBJ whole genome shotgun (WGS) entry which is preliminary data.</text>
</comment>
<comment type="subcellular location">
    <subcellularLocation>
        <location evidence="1">Mitochondrion inner membrane</location>
        <topology evidence="1">Multi-pass membrane protein</topology>
    </subcellularLocation>
</comment>
<reference evidence="12 13" key="1">
    <citation type="submission" date="2016-07" db="EMBL/GenBank/DDBJ databases">
        <title>Pervasive Adenine N6-methylation of Active Genes in Fungi.</title>
        <authorList>
            <consortium name="DOE Joint Genome Institute"/>
            <person name="Mondo S.J."/>
            <person name="Dannebaum R.O."/>
            <person name="Kuo R.C."/>
            <person name="Labutti K."/>
            <person name="Haridas S."/>
            <person name="Kuo A."/>
            <person name="Salamov A."/>
            <person name="Ahrendt S.R."/>
            <person name="Lipzen A."/>
            <person name="Sullivan W."/>
            <person name="Andreopoulos W.B."/>
            <person name="Clum A."/>
            <person name="Lindquist E."/>
            <person name="Daum C."/>
            <person name="Ramamoorthy G.K."/>
            <person name="Gryganskyi A."/>
            <person name="Culley D."/>
            <person name="Magnuson J.K."/>
            <person name="James T.Y."/>
            <person name="O'Malley M.A."/>
            <person name="Stajich J.E."/>
            <person name="Spatafora J.W."/>
            <person name="Visel A."/>
            <person name="Grigoriev I.V."/>
        </authorList>
    </citation>
    <scope>NUCLEOTIDE SEQUENCE [LARGE SCALE GENOMIC DNA]</scope>
    <source>
        <strain evidence="12 13">ATCC 12442</strain>
    </source>
</reference>
<dbReference type="STRING" id="61395.A0A1Y1VZV7"/>
<evidence type="ECO:0000256" key="1">
    <source>
        <dbReference type="ARBA" id="ARBA00004448"/>
    </source>
</evidence>
<feature type="repeat" description="Solcar" evidence="9">
    <location>
        <begin position="134"/>
        <end position="217"/>
    </location>
</feature>
<sequence length="313" mass="34163">MTAAVTQQAATRTPNKHMPVAVERHVEPWLHFVAGGVGGMAGAIITSPLDVLRTRQQLSGVRRSADNQPVLRRLAQPFMQTGQVLKQLYVREGIKGWFAGLGPALAGIIPARAIQFFAYGNGKRILAQYNNGKETALVHLAAACIAGVATTTATNPIWMVKTRMQLQPGQYKNSLECFLGIVRNEGWLGLYKGTSAAYLGVSESAIQWVVYEQIKKTLNDRKPNGGAKTLYDWFEYFGAAASAKLGCPPDAQGKVKYTGLVNSARIIFAEEGMRGFYGGLTTHLLRTVPNAAIMFLSYELVVHYFGSTRPRKA</sequence>
<evidence type="ECO:0000256" key="5">
    <source>
        <dbReference type="ARBA" id="ARBA00022792"/>
    </source>
</evidence>
<evidence type="ECO:0000256" key="2">
    <source>
        <dbReference type="ARBA" id="ARBA00022448"/>
    </source>
</evidence>
<feature type="transmembrane region" description="Helical" evidence="11">
    <location>
        <begin position="96"/>
        <end position="117"/>
    </location>
</feature>
<dbReference type="GO" id="GO:0015218">
    <property type="term" value="F:pyrimidine nucleotide transmembrane transporter activity"/>
    <property type="evidence" value="ECO:0007669"/>
    <property type="project" value="InterPro"/>
</dbReference>
<dbReference type="PANTHER" id="PTHR45829:SF4">
    <property type="entry name" value="MITOCHONDRIAL CARRIER PROTEIN RIM2"/>
    <property type="match status" value="1"/>
</dbReference>
<comment type="similarity">
    <text evidence="10">Belongs to the mitochondrial carrier (TC 2.A.29) family.</text>
</comment>
<dbReference type="EMBL" id="MCFD01000014">
    <property type="protein sequence ID" value="ORX66800.1"/>
    <property type="molecule type" value="Genomic_DNA"/>
</dbReference>
<dbReference type="OrthoDB" id="269120at2759"/>
<dbReference type="GO" id="GO:1990519">
    <property type="term" value="P:pyrimidine nucleotide import into mitochondrion"/>
    <property type="evidence" value="ECO:0007669"/>
    <property type="project" value="TreeGrafter"/>
</dbReference>
<keyword evidence="8 9" id="KW-0472">Membrane</keyword>
<dbReference type="Pfam" id="PF00153">
    <property type="entry name" value="Mito_carr"/>
    <property type="match status" value="3"/>
</dbReference>
<keyword evidence="6 11" id="KW-1133">Transmembrane helix</keyword>
<evidence type="ECO:0000313" key="13">
    <source>
        <dbReference type="Proteomes" id="UP000193922"/>
    </source>
</evidence>
<evidence type="ECO:0000256" key="4">
    <source>
        <dbReference type="ARBA" id="ARBA00022737"/>
    </source>
</evidence>
<dbReference type="GeneID" id="63807256"/>
<evidence type="ECO:0000256" key="8">
    <source>
        <dbReference type="ARBA" id="ARBA00023136"/>
    </source>
</evidence>
<dbReference type="GO" id="GO:0005743">
    <property type="term" value="C:mitochondrial inner membrane"/>
    <property type="evidence" value="ECO:0007669"/>
    <property type="project" value="UniProtKB-SubCell"/>
</dbReference>
<feature type="repeat" description="Solcar" evidence="9">
    <location>
        <begin position="227"/>
        <end position="304"/>
    </location>
</feature>
<evidence type="ECO:0000256" key="3">
    <source>
        <dbReference type="ARBA" id="ARBA00022692"/>
    </source>
</evidence>